<dbReference type="Gene3D" id="3.10.580.10">
    <property type="entry name" value="CBS-domain"/>
    <property type="match status" value="1"/>
</dbReference>
<dbReference type="InterPro" id="IPR046342">
    <property type="entry name" value="CBS_dom_sf"/>
</dbReference>
<feature type="domain" description="CBS" evidence="2">
    <location>
        <begin position="170"/>
        <end position="230"/>
    </location>
</feature>
<dbReference type="SMART" id="SM00116">
    <property type="entry name" value="CBS"/>
    <property type="match status" value="1"/>
</dbReference>
<name>A0A7S2E9Y5_TRICV</name>
<protein>
    <recommendedName>
        <fullName evidence="2">CBS domain-containing protein</fullName>
    </recommendedName>
</protein>
<dbReference type="InterPro" id="IPR036052">
    <property type="entry name" value="TrpB-like_PALP_sf"/>
</dbReference>
<dbReference type="AlphaFoldDB" id="A0A7S2E9Y5"/>
<evidence type="ECO:0000259" key="2">
    <source>
        <dbReference type="PROSITE" id="PS51371"/>
    </source>
</evidence>
<evidence type="ECO:0000256" key="1">
    <source>
        <dbReference type="PROSITE-ProRule" id="PRU00703"/>
    </source>
</evidence>
<dbReference type="SUPFAM" id="SSF54631">
    <property type="entry name" value="CBS-domain pair"/>
    <property type="match status" value="1"/>
</dbReference>
<dbReference type="InterPro" id="IPR001926">
    <property type="entry name" value="TrpB-like_PALP"/>
</dbReference>
<keyword evidence="1" id="KW-0129">CBS domain</keyword>
<proteinExistence type="predicted"/>
<dbReference type="FunFam" id="3.40.50.1100:FF:000010">
    <property type="entry name" value="Cystathionine beta-synthase"/>
    <property type="match status" value="1"/>
</dbReference>
<dbReference type="PANTHER" id="PTHR10314">
    <property type="entry name" value="CYSTATHIONINE BETA-SYNTHASE"/>
    <property type="match status" value="1"/>
</dbReference>
<dbReference type="PROSITE" id="PS51371">
    <property type="entry name" value="CBS"/>
    <property type="match status" value="1"/>
</dbReference>
<dbReference type="SUPFAM" id="SSF53686">
    <property type="entry name" value="Tryptophan synthase beta subunit-like PLP-dependent enzymes"/>
    <property type="match status" value="1"/>
</dbReference>
<sequence length="315" mass="34041">MRAGAGTGGTITGIADKLKKYNPNIEIVGVDPQGSILAEPDNLNDPHRLEPYQVEGIGYDFIPDVLDRSLVDKWYKSNDKDSLVMMRRLIRDEGLLCGGSCGAAVSCALQAAKSLKKGQRCVVILPDSVRNYMTKALSDDWMVDRHFHDGDVVKPKSYGAQWARGRVCDMPMATPLTITSEVTCKDAIALLKAEGFDMVPVIGQEGEVVGVVTEGNMSSKILSGRANPDSSVSDAGVVYKGYRRFGMNDSLADLAQALDIEPYALVITEQRCFDGKKKGERGRVHTKSVVSGIVTRIDLLDYVSSCGVSSTGGEK</sequence>
<gene>
    <name evidence="3" type="ORF">OSIN01602_LOCUS2366</name>
</gene>
<accession>A0A7S2E9Y5</accession>
<dbReference type="Pfam" id="PF00291">
    <property type="entry name" value="PALP"/>
    <property type="match status" value="1"/>
</dbReference>
<reference evidence="3" key="1">
    <citation type="submission" date="2021-01" db="EMBL/GenBank/DDBJ databases">
        <authorList>
            <person name="Corre E."/>
            <person name="Pelletier E."/>
            <person name="Niang G."/>
            <person name="Scheremetjew M."/>
            <person name="Finn R."/>
            <person name="Kale V."/>
            <person name="Holt S."/>
            <person name="Cochrane G."/>
            <person name="Meng A."/>
            <person name="Brown T."/>
            <person name="Cohen L."/>
        </authorList>
    </citation>
    <scope>NUCLEOTIDE SEQUENCE</scope>
    <source>
        <strain evidence="3">Grunow 1884</strain>
    </source>
</reference>
<dbReference type="EMBL" id="HBGO01004264">
    <property type="protein sequence ID" value="CAD9323430.1"/>
    <property type="molecule type" value="Transcribed_RNA"/>
</dbReference>
<dbReference type="InterPro" id="IPR050214">
    <property type="entry name" value="Cys_Synth/Cystath_Beta-Synth"/>
</dbReference>
<dbReference type="InterPro" id="IPR000644">
    <property type="entry name" value="CBS_dom"/>
</dbReference>
<evidence type="ECO:0000313" key="3">
    <source>
        <dbReference type="EMBL" id="CAD9323430.1"/>
    </source>
</evidence>
<dbReference type="Gene3D" id="3.40.50.1100">
    <property type="match status" value="1"/>
</dbReference>
<dbReference type="Pfam" id="PF00571">
    <property type="entry name" value="CBS"/>
    <property type="match status" value="1"/>
</dbReference>
<organism evidence="3">
    <name type="scientific">Trieres chinensis</name>
    <name type="common">Marine centric diatom</name>
    <name type="synonym">Odontella sinensis</name>
    <dbReference type="NCBI Taxonomy" id="1514140"/>
    <lineage>
        <taxon>Eukaryota</taxon>
        <taxon>Sar</taxon>
        <taxon>Stramenopiles</taxon>
        <taxon>Ochrophyta</taxon>
        <taxon>Bacillariophyta</taxon>
        <taxon>Mediophyceae</taxon>
        <taxon>Biddulphiophycidae</taxon>
        <taxon>Eupodiscales</taxon>
        <taxon>Parodontellaceae</taxon>
        <taxon>Trieres</taxon>
    </lineage>
</organism>